<organism evidence="2 3">
    <name type="scientific">Nocardiopsis exhalans</name>
    <dbReference type="NCBI Taxonomy" id="163604"/>
    <lineage>
        <taxon>Bacteria</taxon>
        <taxon>Bacillati</taxon>
        <taxon>Actinomycetota</taxon>
        <taxon>Actinomycetes</taxon>
        <taxon>Streptosporangiales</taxon>
        <taxon>Nocardiopsidaceae</taxon>
        <taxon>Nocardiopsis</taxon>
    </lineage>
</organism>
<dbReference type="InterPro" id="IPR043917">
    <property type="entry name" value="DUF5753"/>
</dbReference>
<dbReference type="PROSITE" id="PS50943">
    <property type="entry name" value="HTH_CROC1"/>
    <property type="match status" value="1"/>
</dbReference>
<dbReference type="Proteomes" id="UP001055940">
    <property type="component" value="Chromosome"/>
</dbReference>
<dbReference type="CDD" id="cd00093">
    <property type="entry name" value="HTH_XRE"/>
    <property type="match status" value="1"/>
</dbReference>
<keyword evidence="3" id="KW-1185">Reference proteome</keyword>
<sequence>MVQMGSSPTVWRRWLAHELKRLRVEAGLSRKEVAAKLRCTPGKLHYIETAVVAPRVRDLEEILFDLYQVPEERREHYLQAAHNAKKKGWWEKPEDGVAVPKWFSLYLGLEQGASEIYAWETHLVPGLLQTHGYATALNRNGTAELSQEEIQARVDIRMSRQRILHGADPIRFWCVIDEAALHRDVGGAEVMRGQIAHLLELSQLPKVTLQVLPQPSGAHTGMAGSFSILGFPNPVDPGLIYIEYRTGAVYLEQPSEIKEHQIAFEHLRVAALKPAPSQVRLQEVMESYS</sequence>
<name>A0ABY5DD53_9ACTN</name>
<evidence type="ECO:0000259" key="1">
    <source>
        <dbReference type="PROSITE" id="PS50943"/>
    </source>
</evidence>
<protein>
    <submittedName>
        <fullName evidence="2">Helix-turn-helix domain-containing protein</fullName>
    </submittedName>
</protein>
<accession>A0ABY5DD53</accession>
<feature type="domain" description="HTH cro/C1-type" evidence="1">
    <location>
        <begin position="19"/>
        <end position="62"/>
    </location>
</feature>
<dbReference type="InterPro" id="IPR010982">
    <property type="entry name" value="Lambda_DNA-bd_dom_sf"/>
</dbReference>
<dbReference type="InterPro" id="IPR001387">
    <property type="entry name" value="Cro/C1-type_HTH"/>
</dbReference>
<dbReference type="SUPFAM" id="SSF47413">
    <property type="entry name" value="lambda repressor-like DNA-binding domains"/>
    <property type="match status" value="1"/>
</dbReference>
<reference evidence="2" key="1">
    <citation type="submission" date="2022-06" db="EMBL/GenBank/DDBJ databases">
        <authorList>
            <person name="Ping M."/>
        </authorList>
    </citation>
    <scope>NUCLEOTIDE SEQUENCE</scope>
    <source>
        <strain evidence="2">JCM11759T</strain>
    </source>
</reference>
<dbReference type="Pfam" id="PF19054">
    <property type="entry name" value="DUF5753"/>
    <property type="match status" value="1"/>
</dbReference>
<dbReference type="Gene3D" id="1.10.260.40">
    <property type="entry name" value="lambda repressor-like DNA-binding domains"/>
    <property type="match status" value="1"/>
</dbReference>
<dbReference type="RefSeq" id="WP_254419981.1">
    <property type="nucleotide sequence ID" value="NZ_BAAAJB010000034.1"/>
</dbReference>
<dbReference type="EMBL" id="CP099837">
    <property type="protein sequence ID" value="USY20983.1"/>
    <property type="molecule type" value="Genomic_DNA"/>
</dbReference>
<evidence type="ECO:0000313" key="3">
    <source>
        <dbReference type="Proteomes" id="UP001055940"/>
    </source>
</evidence>
<gene>
    <name evidence="2" type="ORF">NE857_04875</name>
</gene>
<evidence type="ECO:0000313" key="2">
    <source>
        <dbReference type="EMBL" id="USY20983.1"/>
    </source>
</evidence>
<dbReference type="SMART" id="SM00530">
    <property type="entry name" value="HTH_XRE"/>
    <property type="match status" value="1"/>
</dbReference>
<dbReference type="Pfam" id="PF13560">
    <property type="entry name" value="HTH_31"/>
    <property type="match status" value="1"/>
</dbReference>
<proteinExistence type="predicted"/>